<dbReference type="GO" id="GO:0016787">
    <property type="term" value="F:hydrolase activity"/>
    <property type="evidence" value="ECO:0007669"/>
    <property type="project" value="UniProtKB-KW"/>
</dbReference>
<dbReference type="Proteomes" id="UP000813215">
    <property type="component" value="Unassembled WGS sequence"/>
</dbReference>
<comment type="subcellular location">
    <subcellularLocation>
        <location evidence="1">Membrane</location>
        <topology evidence="1">Multi-pass membrane protein</topology>
    </subcellularLocation>
</comment>
<sequence length="663" mass="72447">MSYQVVHSTFGRYRIRIPQLAHDSDFASKLKALVESLAFVTEVRINAQASSLIVSYQDDVCCTMALEKCVSCIQAVNCVEIPFTESLPEGEDLKPEVNQWKDLGFPVLSLTLALLAAPLELPPLILVLAIAGAATPWFNRAADSLLNQRQPNIDLLDSAWMTMQAVQGQFIAPSLKTALVEVRRTLRGNTTQTREELSLNLLNELDQYVWVEVDGDEKHVHISNLQEGDRTIIKSGEMILVDGIVLYGYGLIDSQNLTGSSTPVVCSQGHDIYASTILLEGELCVLVKRIGLNTRAGLAVVLAELAPVHDTKIGALQAEFVRNAILPTLALGGTIYLMTGNIGAAISPYQFDFGSGVPISISTTVLQALIYAVRHGIYIRSGGILEALAQIDAIVFDIDVLALDFPETMEAIAILQRQNIDIYLVSDASESMALDVATQLGIHPNQVCAEVPLTQKINLIRGLRHQGKTVAFVGDEEDDAIRLAHANVSIAFAKTSEIPYTTTDVVILEDDLRGVTHAIAIAKRAMEIIYENTATIVIPNLFMQIGGGMVLGVNPVYNVIVNNGTAFVAEFLNSSRPLFETNFLPPLRSSSQKINQGNIEEYSSSNCKALKQIELAKRLGVSSQSLTNKRLKPEFPIWTQAKDPEGIAWDFDPVAKCYRHSHV</sequence>
<reference evidence="4" key="1">
    <citation type="submission" date="2021-05" db="EMBL/GenBank/DDBJ databases">
        <authorList>
            <person name="Pietrasiak N."/>
            <person name="Ward R."/>
            <person name="Stajich J.E."/>
            <person name="Kurbessoian T."/>
        </authorList>
    </citation>
    <scope>NUCLEOTIDE SEQUENCE</scope>
    <source>
        <strain evidence="4">HA4357-MV3</strain>
    </source>
</reference>
<dbReference type="Gene3D" id="3.40.50.1000">
    <property type="entry name" value="HAD superfamily/HAD-like"/>
    <property type="match status" value="1"/>
</dbReference>
<dbReference type="InterPro" id="IPR008250">
    <property type="entry name" value="ATPase_P-typ_transduc_dom_A_sf"/>
</dbReference>
<dbReference type="InterPro" id="IPR051014">
    <property type="entry name" value="Cation_Transport_ATPase_IB"/>
</dbReference>
<evidence type="ECO:0000313" key="4">
    <source>
        <dbReference type="EMBL" id="MBW4430753.1"/>
    </source>
</evidence>
<dbReference type="GO" id="GO:0016020">
    <property type="term" value="C:membrane"/>
    <property type="evidence" value="ECO:0007669"/>
    <property type="project" value="TreeGrafter"/>
</dbReference>
<feature type="domain" description="P-type ATPase A" evidence="3">
    <location>
        <begin position="206"/>
        <end position="300"/>
    </location>
</feature>
<evidence type="ECO:0000256" key="1">
    <source>
        <dbReference type="ARBA" id="ARBA00004141"/>
    </source>
</evidence>
<proteinExistence type="inferred from homology"/>
<dbReference type="PANTHER" id="PTHR48085">
    <property type="entry name" value="CADMIUM/ZINC-TRANSPORTING ATPASE HMA2-RELATED"/>
    <property type="match status" value="1"/>
</dbReference>
<keyword evidence="4" id="KW-0378">Hydrolase</keyword>
<evidence type="ECO:0000313" key="5">
    <source>
        <dbReference type="Proteomes" id="UP000813215"/>
    </source>
</evidence>
<dbReference type="SUPFAM" id="SSF56784">
    <property type="entry name" value="HAD-like"/>
    <property type="match status" value="1"/>
</dbReference>
<dbReference type="Pfam" id="PF00122">
    <property type="entry name" value="E1-E2_ATPase"/>
    <property type="match status" value="1"/>
</dbReference>
<accession>A0A9E3LRR3</accession>
<evidence type="ECO:0000256" key="2">
    <source>
        <dbReference type="ARBA" id="ARBA00006024"/>
    </source>
</evidence>
<dbReference type="InterPro" id="IPR059000">
    <property type="entry name" value="ATPase_P-type_domA"/>
</dbReference>
<comment type="caution">
    <text evidence="4">The sequence shown here is derived from an EMBL/GenBank/DDBJ whole genome shotgun (WGS) entry which is preliminary data.</text>
</comment>
<dbReference type="SUPFAM" id="SSF81653">
    <property type="entry name" value="Calcium ATPase, transduction domain A"/>
    <property type="match status" value="1"/>
</dbReference>
<gene>
    <name evidence="4" type="ORF">KME28_03135</name>
</gene>
<dbReference type="InterPro" id="IPR036412">
    <property type="entry name" value="HAD-like_sf"/>
</dbReference>
<name>A0A9E3LRR3_9NOST</name>
<protein>
    <submittedName>
        <fullName evidence="4">HAD family hydrolase</fullName>
    </submittedName>
</protein>
<dbReference type="GO" id="GO:0022857">
    <property type="term" value="F:transmembrane transporter activity"/>
    <property type="evidence" value="ECO:0007669"/>
    <property type="project" value="TreeGrafter"/>
</dbReference>
<dbReference type="InterPro" id="IPR023214">
    <property type="entry name" value="HAD_sf"/>
</dbReference>
<comment type="similarity">
    <text evidence="2">Belongs to the cation transport ATPase (P-type) (TC 3.A.3) family. Type IB subfamily.</text>
</comment>
<dbReference type="Pfam" id="PF00702">
    <property type="entry name" value="Hydrolase"/>
    <property type="match status" value="1"/>
</dbReference>
<reference evidence="4" key="2">
    <citation type="journal article" date="2022" name="Microbiol. Resour. Announc.">
        <title>Metagenome Sequencing to Explore Phylogenomics of Terrestrial Cyanobacteria.</title>
        <authorList>
            <person name="Ward R.D."/>
            <person name="Stajich J.E."/>
            <person name="Johansen J.R."/>
            <person name="Huntemann M."/>
            <person name="Clum A."/>
            <person name="Foster B."/>
            <person name="Foster B."/>
            <person name="Roux S."/>
            <person name="Palaniappan K."/>
            <person name="Varghese N."/>
            <person name="Mukherjee S."/>
            <person name="Reddy T.B.K."/>
            <person name="Daum C."/>
            <person name="Copeland A."/>
            <person name="Chen I.A."/>
            <person name="Ivanova N.N."/>
            <person name="Kyrpides N.C."/>
            <person name="Shapiro N."/>
            <person name="Eloe-Fadrosh E.A."/>
            <person name="Pietrasiak N."/>
        </authorList>
    </citation>
    <scope>NUCLEOTIDE SEQUENCE</scope>
    <source>
        <strain evidence="4">HA4357-MV3</strain>
    </source>
</reference>
<organism evidence="4 5">
    <name type="scientific">Pelatocladus maniniholoensis HA4357-MV3</name>
    <dbReference type="NCBI Taxonomy" id="1117104"/>
    <lineage>
        <taxon>Bacteria</taxon>
        <taxon>Bacillati</taxon>
        <taxon>Cyanobacteriota</taxon>
        <taxon>Cyanophyceae</taxon>
        <taxon>Nostocales</taxon>
        <taxon>Nostocaceae</taxon>
        <taxon>Pelatocladus</taxon>
    </lineage>
</organism>
<dbReference type="Gene3D" id="2.70.150.10">
    <property type="entry name" value="Calcium-transporting ATPase, cytoplasmic transduction domain A"/>
    <property type="match status" value="1"/>
</dbReference>
<evidence type="ECO:0000259" key="3">
    <source>
        <dbReference type="Pfam" id="PF00122"/>
    </source>
</evidence>
<dbReference type="AlphaFoldDB" id="A0A9E3LRR3"/>
<dbReference type="EMBL" id="JAHHHW010000030">
    <property type="protein sequence ID" value="MBW4430753.1"/>
    <property type="molecule type" value="Genomic_DNA"/>
</dbReference>
<dbReference type="PANTHER" id="PTHR48085:SF5">
    <property type="entry name" value="CADMIUM_ZINC-TRANSPORTING ATPASE HMA4-RELATED"/>
    <property type="match status" value="1"/>
</dbReference>